<name>G0PN50_CAEBE</name>
<gene>
    <name evidence="1" type="primary">Cbn-tag-333</name>
    <name evidence="1" type="ORF">CAEBREN_10091</name>
</gene>
<keyword evidence="2" id="KW-1185">Reference proteome</keyword>
<evidence type="ECO:0000313" key="2">
    <source>
        <dbReference type="Proteomes" id="UP000008068"/>
    </source>
</evidence>
<dbReference type="AlphaFoldDB" id="G0PN50"/>
<dbReference type="eggNOG" id="KOG2320">
    <property type="taxonomic scope" value="Eukaryota"/>
</dbReference>
<dbReference type="HOGENOM" id="CLU_2212257_0_0_1"/>
<dbReference type="OMA" id="TVGCVRY"/>
<accession>G0PN50</accession>
<evidence type="ECO:0000313" key="1">
    <source>
        <dbReference type="EMBL" id="EGT39938.1"/>
    </source>
</evidence>
<dbReference type="OrthoDB" id="21085at2759"/>
<dbReference type="Proteomes" id="UP000008068">
    <property type="component" value="Unassembled WGS sequence"/>
</dbReference>
<dbReference type="EMBL" id="GL381685">
    <property type="protein sequence ID" value="EGT39938.1"/>
    <property type="molecule type" value="Genomic_DNA"/>
</dbReference>
<sequence length="107" mass="11824">MISAATCDAFVKIAVPDETVGCVRYATFPGVPMLTTSKLSRLVAHQQGITNPEEHGLYLIAEGFESCLGSSEFPILVHEQLKKEKKPHLFAYKRHEAKIAWPRAAIS</sequence>
<dbReference type="STRING" id="135651.G0PN50"/>
<dbReference type="CDD" id="cd01776">
    <property type="entry name" value="RA_Rin"/>
    <property type="match status" value="1"/>
</dbReference>
<proteinExistence type="predicted"/>
<reference evidence="2" key="1">
    <citation type="submission" date="2011-07" db="EMBL/GenBank/DDBJ databases">
        <authorList>
            <consortium name="Caenorhabditis brenneri Sequencing and Analysis Consortium"/>
            <person name="Wilson R.K."/>
        </authorList>
    </citation>
    <scope>NUCLEOTIDE SEQUENCE [LARGE SCALE GENOMIC DNA]</scope>
    <source>
        <strain evidence="2">PB2801</strain>
    </source>
</reference>
<organism evidence="2">
    <name type="scientific">Caenorhabditis brenneri</name>
    <name type="common">Nematode worm</name>
    <dbReference type="NCBI Taxonomy" id="135651"/>
    <lineage>
        <taxon>Eukaryota</taxon>
        <taxon>Metazoa</taxon>
        <taxon>Ecdysozoa</taxon>
        <taxon>Nematoda</taxon>
        <taxon>Chromadorea</taxon>
        <taxon>Rhabditida</taxon>
        <taxon>Rhabditina</taxon>
        <taxon>Rhabditomorpha</taxon>
        <taxon>Rhabditoidea</taxon>
        <taxon>Rhabditidae</taxon>
        <taxon>Peloderinae</taxon>
        <taxon>Caenorhabditis</taxon>
    </lineage>
</organism>
<protein>
    <submittedName>
        <fullName evidence="1">CBN-TAG-333 protein</fullName>
    </submittedName>
</protein>
<dbReference type="InParanoid" id="G0PN50"/>